<gene>
    <name evidence="1" type="ORF">FZC79_11950</name>
</gene>
<name>A0A5D4KCP0_9BACI</name>
<evidence type="ECO:0000313" key="1">
    <source>
        <dbReference type="EMBL" id="TYR75121.1"/>
    </source>
</evidence>
<dbReference type="AlphaFoldDB" id="A0A5D4KCP0"/>
<evidence type="ECO:0000313" key="2">
    <source>
        <dbReference type="Proteomes" id="UP000323317"/>
    </source>
</evidence>
<dbReference type="RefSeq" id="WP_148947044.1">
    <property type="nucleotide sequence ID" value="NZ_JBNIKK010000016.1"/>
</dbReference>
<proteinExistence type="predicted"/>
<reference evidence="1 2" key="1">
    <citation type="submission" date="2019-08" db="EMBL/GenBank/DDBJ databases">
        <title>Bacillus genomes from the desert of Cuatro Cienegas, Coahuila.</title>
        <authorList>
            <person name="Olmedo-Alvarez G."/>
        </authorList>
    </citation>
    <scope>NUCLEOTIDE SEQUENCE [LARGE SCALE GENOMIC DNA]</scope>
    <source>
        <strain evidence="1 2">CH40_1T</strain>
    </source>
</reference>
<dbReference type="Proteomes" id="UP000323317">
    <property type="component" value="Unassembled WGS sequence"/>
</dbReference>
<protein>
    <submittedName>
        <fullName evidence="1">Uncharacterized protein</fullName>
    </submittedName>
</protein>
<accession>A0A5D4KCP0</accession>
<comment type="caution">
    <text evidence="1">The sequence shown here is derived from an EMBL/GenBank/DDBJ whole genome shotgun (WGS) entry which is preliminary data.</text>
</comment>
<dbReference type="EMBL" id="VTEH01000008">
    <property type="protein sequence ID" value="TYR75121.1"/>
    <property type="molecule type" value="Genomic_DNA"/>
</dbReference>
<organism evidence="1 2">
    <name type="scientific">Rossellomorea vietnamensis</name>
    <dbReference type="NCBI Taxonomy" id="218284"/>
    <lineage>
        <taxon>Bacteria</taxon>
        <taxon>Bacillati</taxon>
        <taxon>Bacillota</taxon>
        <taxon>Bacilli</taxon>
        <taxon>Bacillales</taxon>
        <taxon>Bacillaceae</taxon>
        <taxon>Rossellomorea</taxon>
    </lineage>
</organism>
<sequence length="92" mass="11232">MIFLFLTLLTGALIVSFFQKYILRVKEPDIEELWRELEEQKWYQELRSDPKRDEFLYSSKLDGLLHDPYYVRKIIDKEGHRDGFIRHVKEKA</sequence>